<name>X1ABF2_9ZZZZ</name>
<proteinExistence type="predicted"/>
<evidence type="ECO:0000313" key="1">
    <source>
        <dbReference type="EMBL" id="GAG79174.1"/>
    </source>
</evidence>
<evidence type="ECO:0008006" key="2">
    <source>
        <dbReference type="Google" id="ProtNLM"/>
    </source>
</evidence>
<sequence>EVFNDSLDDDQFIFWETELKEILENYEFKIDVRNDFKRNEDIEYKRFDFYDAKNHLTIINPFLQDRIDHQRNLILRIIKNLIEKGSEIFTEIKRDKFRCFLTDSDECSKKIKEKDNQVFLAFDYNDKKTKSVIEYIEEILKSYDFKPINASDKIVSHDFMCKICELIQESKYLLADISSNNLNVGLELGIAIGLNKKTMLISNKNSREIGDLKRTDSIRYGNDMELLKKDFQKMLQNILK</sequence>
<feature type="non-terminal residue" evidence="1">
    <location>
        <position position="1"/>
    </location>
</feature>
<comment type="caution">
    <text evidence="1">The sequence shown here is derived from an EMBL/GenBank/DDBJ whole genome shotgun (WGS) entry which is preliminary data.</text>
</comment>
<accession>X1ABF2</accession>
<protein>
    <recommendedName>
        <fullName evidence="2">Nucleoside 2-deoxyribosyltransferase</fullName>
    </recommendedName>
</protein>
<dbReference type="EMBL" id="BART01009647">
    <property type="protein sequence ID" value="GAG79174.1"/>
    <property type="molecule type" value="Genomic_DNA"/>
</dbReference>
<gene>
    <name evidence="1" type="ORF">S01H4_21324</name>
</gene>
<dbReference type="Gene3D" id="3.40.50.450">
    <property type="match status" value="1"/>
</dbReference>
<dbReference type="AlphaFoldDB" id="X1ABF2"/>
<organism evidence="1">
    <name type="scientific">marine sediment metagenome</name>
    <dbReference type="NCBI Taxonomy" id="412755"/>
    <lineage>
        <taxon>unclassified sequences</taxon>
        <taxon>metagenomes</taxon>
        <taxon>ecological metagenomes</taxon>
    </lineage>
</organism>
<reference evidence="1" key="1">
    <citation type="journal article" date="2014" name="Front. Microbiol.">
        <title>High frequency of phylogenetically diverse reductive dehalogenase-homologous genes in deep subseafloor sedimentary metagenomes.</title>
        <authorList>
            <person name="Kawai M."/>
            <person name="Futagami T."/>
            <person name="Toyoda A."/>
            <person name="Takaki Y."/>
            <person name="Nishi S."/>
            <person name="Hori S."/>
            <person name="Arai W."/>
            <person name="Tsubouchi T."/>
            <person name="Morono Y."/>
            <person name="Uchiyama I."/>
            <person name="Ito T."/>
            <person name="Fujiyama A."/>
            <person name="Inagaki F."/>
            <person name="Takami H."/>
        </authorList>
    </citation>
    <scope>NUCLEOTIDE SEQUENCE</scope>
    <source>
        <strain evidence="1">Expedition CK06-06</strain>
    </source>
</reference>